<dbReference type="AlphaFoldDB" id="A0A2A2EQH5"/>
<accession>A0A2A2EQH5</accession>
<dbReference type="Pfam" id="PF05402">
    <property type="entry name" value="PqqD"/>
    <property type="match status" value="1"/>
</dbReference>
<dbReference type="InterPro" id="IPR041881">
    <property type="entry name" value="PqqD_sf"/>
</dbReference>
<evidence type="ECO:0000313" key="1">
    <source>
        <dbReference type="EMBL" id="PAU74734.1"/>
    </source>
</evidence>
<protein>
    <submittedName>
        <fullName evidence="1">PqqD family protein</fullName>
    </submittedName>
</protein>
<dbReference type="Proteomes" id="UP000217771">
    <property type="component" value="Unassembled WGS sequence"/>
</dbReference>
<dbReference type="InterPro" id="IPR008792">
    <property type="entry name" value="PQQD"/>
</dbReference>
<dbReference type="RefSeq" id="WP_095622943.1">
    <property type="nucleotide sequence ID" value="NZ_NSKB01000009.1"/>
</dbReference>
<proteinExistence type="predicted"/>
<keyword evidence="2" id="KW-1185">Reference proteome</keyword>
<evidence type="ECO:0000313" key="2">
    <source>
        <dbReference type="Proteomes" id="UP000217771"/>
    </source>
</evidence>
<dbReference type="Gene3D" id="1.10.10.1150">
    <property type="entry name" value="Coenzyme PQQ synthesis protein D (PqqD)"/>
    <property type="match status" value="1"/>
</dbReference>
<dbReference type="OrthoDB" id="9800554at2"/>
<dbReference type="EMBL" id="NSKB01000009">
    <property type="protein sequence ID" value="PAU74734.1"/>
    <property type="molecule type" value="Genomic_DNA"/>
</dbReference>
<comment type="caution">
    <text evidence="1">The sequence shown here is derived from an EMBL/GenBank/DDBJ whole genome shotgun (WGS) entry which is preliminary data.</text>
</comment>
<sequence length="96" mass="10562">MSSSTISSTTLLKRNPDMVAANIDGDVVMMGVDQGQYYGITGVGSRVWELLENPVSIDGITEVICQEYETDPATCREDMSKFVNDLIKIDLIEVVE</sequence>
<organism evidence="1 2">
    <name type="scientific">Halomonas salipaludis</name>
    <dbReference type="NCBI Taxonomy" id="2032625"/>
    <lineage>
        <taxon>Bacteria</taxon>
        <taxon>Pseudomonadati</taxon>
        <taxon>Pseudomonadota</taxon>
        <taxon>Gammaproteobacteria</taxon>
        <taxon>Oceanospirillales</taxon>
        <taxon>Halomonadaceae</taxon>
        <taxon>Halomonas</taxon>
    </lineage>
</organism>
<name>A0A2A2EQH5_9GAMM</name>
<gene>
    <name evidence="1" type="ORF">CK498_21670</name>
</gene>
<reference evidence="1 2" key="1">
    <citation type="submission" date="2017-08" db="EMBL/GenBank/DDBJ databases">
        <title>Halomonas alkalisoli sp. nov., isolated from saline alkaline soil.</title>
        <authorList>
            <person name="Wang D."/>
            <person name="Zhang G."/>
        </authorList>
    </citation>
    <scope>NUCLEOTIDE SEQUENCE [LARGE SCALE GENOMIC DNA]</scope>
    <source>
        <strain evidence="1 2">WRN001</strain>
    </source>
</reference>